<evidence type="ECO:0000313" key="11">
    <source>
        <dbReference type="RefSeq" id="XP_033809024.1"/>
    </source>
</evidence>
<dbReference type="PANTHER" id="PTHR44019:SF1">
    <property type="entry name" value="POC1 CENTRIOLAR PROTEIN HOMOLOG B"/>
    <property type="match status" value="1"/>
</dbReference>
<keyword evidence="2" id="KW-0963">Cytoplasm</keyword>
<keyword evidence="5" id="KW-0175">Coiled coil</keyword>
<evidence type="ECO:0000256" key="8">
    <source>
        <dbReference type="ARBA" id="ARBA00039724"/>
    </source>
</evidence>
<dbReference type="RefSeq" id="XP_033809025.1">
    <property type="nucleotide sequence ID" value="XM_033953134.1"/>
</dbReference>
<dbReference type="CTD" id="282809"/>
<dbReference type="InterPro" id="IPR020472">
    <property type="entry name" value="WD40_PAC1"/>
</dbReference>
<gene>
    <name evidence="11 12" type="primary">POC1B</name>
</gene>
<dbReference type="GO" id="GO:0036064">
    <property type="term" value="C:ciliary basal body"/>
    <property type="evidence" value="ECO:0007669"/>
    <property type="project" value="TreeGrafter"/>
</dbReference>
<dbReference type="AlphaFoldDB" id="A0A6P8RTT1"/>
<evidence type="ECO:0000313" key="10">
    <source>
        <dbReference type="Proteomes" id="UP000515159"/>
    </source>
</evidence>
<dbReference type="PANTHER" id="PTHR44019">
    <property type="entry name" value="WD REPEAT-CONTAINING PROTEIN 55"/>
    <property type="match status" value="1"/>
</dbReference>
<evidence type="ECO:0000256" key="1">
    <source>
        <dbReference type="ARBA" id="ARBA00004114"/>
    </source>
</evidence>
<dbReference type="PROSITE" id="PS00678">
    <property type="entry name" value="WD_REPEATS_1"/>
    <property type="match status" value="2"/>
</dbReference>
<evidence type="ECO:0000256" key="5">
    <source>
        <dbReference type="ARBA" id="ARBA00023054"/>
    </source>
</evidence>
<keyword evidence="10" id="KW-1185">Reference proteome</keyword>
<dbReference type="PROSITE" id="PS50294">
    <property type="entry name" value="WD_REPEATS_REGION"/>
    <property type="match status" value="6"/>
</dbReference>
<reference evidence="11 12" key="1">
    <citation type="submission" date="2025-04" db="UniProtKB">
        <authorList>
            <consortium name="RefSeq"/>
        </authorList>
    </citation>
    <scope>IDENTIFICATION</scope>
</reference>
<dbReference type="SMART" id="SM00320">
    <property type="entry name" value="WD40"/>
    <property type="match status" value="6"/>
</dbReference>
<proteinExistence type="inferred from homology"/>
<dbReference type="InterPro" id="IPR050505">
    <property type="entry name" value="WDR55/POC1"/>
</dbReference>
<evidence type="ECO:0000256" key="4">
    <source>
        <dbReference type="ARBA" id="ARBA00022737"/>
    </source>
</evidence>
<dbReference type="GO" id="GO:0060271">
    <property type="term" value="P:cilium assembly"/>
    <property type="evidence" value="ECO:0007669"/>
    <property type="project" value="TreeGrafter"/>
</dbReference>
<sequence length="440" mass="49429">MIWNFKPPSRALRFMGHTEGVMSIQFSPSGRLVASASLDKTVRLWLPTIKGESTVLKAHTGAVRSVNFSSDGQCLATASDDKSIKVWTVQRQHFLFSLTQHTNWVRCARFSPDGRLIASCSDDKTVKIWDVANKLCINTFTDHDGYTNFVDFDSSGTCVASASSDNTVKLWDIRTNKLLQHYQVHSSRVNCLSFHPSNNYLITASSDSTIKVLDLLEGRQLYTLHGHKGPVLAVAFSRGGERFASGGKDTQVLVWKTNFDAFNSTEIYKKQLKRMYPDAPPHINDIYPRSSHLHTPQMHSIEINPRLEVADTQTSDPSVIDIGSSPSFPQTTSHSWYDIPASQDERQRMDFQHFPASSQSPPLSPLRRQEEKNASLLVSVADHEIIPPVLSDTLEHIVEQLDILTQTVSILEKRLSLTEDKLKECLVNQQKIAFHVRLAD</sequence>
<protein>
    <recommendedName>
        <fullName evidence="8">POC1 centriolar protein homolog B</fullName>
    </recommendedName>
</protein>
<keyword evidence="6" id="KW-0206">Cytoskeleton</keyword>
<dbReference type="GeneID" id="117364177"/>
<dbReference type="InterPro" id="IPR019775">
    <property type="entry name" value="WD40_repeat_CS"/>
</dbReference>
<dbReference type="Pfam" id="PF00400">
    <property type="entry name" value="WD40"/>
    <property type="match status" value="6"/>
</dbReference>
<evidence type="ECO:0000256" key="6">
    <source>
        <dbReference type="ARBA" id="ARBA00023212"/>
    </source>
</evidence>
<comment type="subcellular location">
    <subcellularLocation>
        <location evidence="1">Cytoplasm</location>
        <location evidence="1">Cytoskeleton</location>
        <location evidence="1">Microtubule organizing center</location>
        <location evidence="1">Centrosome</location>
        <location evidence="1">Centriole</location>
    </subcellularLocation>
</comment>
<feature type="repeat" description="WD" evidence="9">
    <location>
        <begin position="140"/>
        <end position="181"/>
    </location>
</feature>
<comment type="similarity">
    <text evidence="7">Belongs to the WD repeat POC1 family.</text>
</comment>
<dbReference type="SUPFAM" id="SSF50978">
    <property type="entry name" value="WD40 repeat-like"/>
    <property type="match status" value="1"/>
</dbReference>
<dbReference type="RefSeq" id="XP_033809024.1">
    <property type="nucleotide sequence ID" value="XM_033953133.1"/>
</dbReference>
<feature type="repeat" description="WD" evidence="9">
    <location>
        <begin position="224"/>
        <end position="256"/>
    </location>
</feature>
<feature type="repeat" description="WD" evidence="9">
    <location>
        <begin position="182"/>
        <end position="223"/>
    </location>
</feature>
<name>A0A6P8RTT1_GEOSA</name>
<dbReference type="PRINTS" id="PR00320">
    <property type="entry name" value="GPROTEINBRPT"/>
</dbReference>
<evidence type="ECO:0000256" key="3">
    <source>
        <dbReference type="ARBA" id="ARBA00022574"/>
    </source>
</evidence>
<feature type="repeat" description="WD" evidence="9">
    <location>
        <begin position="98"/>
        <end position="139"/>
    </location>
</feature>
<keyword evidence="4" id="KW-0677">Repeat</keyword>
<dbReference type="InterPro" id="IPR015943">
    <property type="entry name" value="WD40/YVTN_repeat-like_dom_sf"/>
</dbReference>
<evidence type="ECO:0000256" key="9">
    <source>
        <dbReference type="PROSITE-ProRule" id="PRU00221"/>
    </source>
</evidence>
<dbReference type="InterPro" id="IPR001680">
    <property type="entry name" value="WD40_rpt"/>
</dbReference>
<feature type="repeat" description="WD" evidence="9">
    <location>
        <begin position="56"/>
        <end position="97"/>
    </location>
</feature>
<evidence type="ECO:0000256" key="7">
    <source>
        <dbReference type="ARBA" id="ARBA00037984"/>
    </source>
</evidence>
<feature type="repeat" description="WD" evidence="9">
    <location>
        <begin position="14"/>
        <end position="45"/>
    </location>
</feature>
<dbReference type="CDD" id="cd00200">
    <property type="entry name" value="WD40"/>
    <property type="match status" value="1"/>
</dbReference>
<dbReference type="GO" id="GO:0005814">
    <property type="term" value="C:centriole"/>
    <property type="evidence" value="ECO:0007669"/>
    <property type="project" value="UniProtKB-SubCell"/>
</dbReference>
<accession>A0A6P8RTT1</accession>
<organism evidence="10 12">
    <name type="scientific">Geotrypetes seraphini</name>
    <name type="common">Gaboon caecilian</name>
    <name type="synonym">Caecilia seraphini</name>
    <dbReference type="NCBI Taxonomy" id="260995"/>
    <lineage>
        <taxon>Eukaryota</taxon>
        <taxon>Metazoa</taxon>
        <taxon>Chordata</taxon>
        <taxon>Craniata</taxon>
        <taxon>Vertebrata</taxon>
        <taxon>Euteleostomi</taxon>
        <taxon>Amphibia</taxon>
        <taxon>Gymnophiona</taxon>
        <taxon>Geotrypetes</taxon>
    </lineage>
</organism>
<dbReference type="Proteomes" id="UP000515159">
    <property type="component" value="Chromosome 7"/>
</dbReference>
<evidence type="ECO:0000313" key="12">
    <source>
        <dbReference type="RefSeq" id="XP_033809025.1"/>
    </source>
</evidence>
<keyword evidence="3 9" id="KW-0853">WD repeat</keyword>
<evidence type="ECO:0000256" key="2">
    <source>
        <dbReference type="ARBA" id="ARBA00022490"/>
    </source>
</evidence>
<dbReference type="InterPro" id="IPR036322">
    <property type="entry name" value="WD40_repeat_dom_sf"/>
</dbReference>
<dbReference type="Gene3D" id="2.130.10.10">
    <property type="entry name" value="YVTN repeat-like/Quinoprotein amine dehydrogenase"/>
    <property type="match status" value="3"/>
</dbReference>
<dbReference type="PROSITE" id="PS50082">
    <property type="entry name" value="WD_REPEATS_2"/>
    <property type="match status" value="6"/>
</dbReference>